<dbReference type="InterPro" id="IPR002818">
    <property type="entry name" value="DJ-1/PfpI"/>
</dbReference>
<keyword evidence="2" id="KW-0238">DNA-binding</keyword>
<dbReference type="GO" id="GO:0003700">
    <property type="term" value="F:DNA-binding transcription factor activity"/>
    <property type="evidence" value="ECO:0007669"/>
    <property type="project" value="InterPro"/>
</dbReference>
<dbReference type="KEGG" id="dpf:ON006_09475"/>
<dbReference type="Pfam" id="PF01965">
    <property type="entry name" value="DJ-1_PfpI"/>
    <property type="match status" value="1"/>
</dbReference>
<dbReference type="PROSITE" id="PS01124">
    <property type="entry name" value="HTH_ARAC_FAMILY_2"/>
    <property type="match status" value="1"/>
</dbReference>
<evidence type="ECO:0000256" key="2">
    <source>
        <dbReference type="ARBA" id="ARBA00023125"/>
    </source>
</evidence>
<organism evidence="5 6">
    <name type="scientific">Dyadobacter pollutisoli</name>
    <dbReference type="NCBI Taxonomy" id="2910158"/>
    <lineage>
        <taxon>Bacteria</taxon>
        <taxon>Pseudomonadati</taxon>
        <taxon>Bacteroidota</taxon>
        <taxon>Cytophagia</taxon>
        <taxon>Cytophagales</taxon>
        <taxon>Spirosomataceae</taxon>
        <taxon>Dyadobacter</taxon>
    </lineage>
</organism>
<dbReference type="Gene3D" id="3.40.50.880">
    <property type="match status" value="1"/>
</dbReference>
<keyword evidence="1" id="KW-0805">Transcription regulation</keyword>
<dbReference type="PANTHER" id="PTHR43130:SF3">
    <property type="entry name" value="HTH-TYPE TRANSCRIPTIONAL REGULATOR RV1931C"/>
    <property type="match status" value="1"/>
</dbReference>
<dbReference type="InterPro" id="IPR009057">
    <property type="entry name" value="Homeodomain-like_sf"/>
</dbReference>
<evidence type="ECO:0000313" key="5">
    <source>
        <dbReference type="EMBL" id="WAC14171.1"/>
    </source>
</evidence>
<dbReference type="GO" id="GO:0043565">
    <property type="term" value="F:sequence-specific DNA binding"/>
    <property type="evidence" value="ECO:0007669"/>
    <property type="project" value="InterPro"/>
</dbReference>
<dbReference type="SUPFAM" id="SSF46689">
    <property type="entry name" value="Homeodomain-like"/>
    <property type="match status" value="2"/>
</dbReference>
<evidence type="ECO:0000313" key="6">
    <source>
        <dbReference type="Proteomes" id="UP001164653"/>
    </source>
</evidence>
<proteinExistence type="predicted"/>
<accession>A0A9E8NGI8</accession>
<dbReference type="Pfam" id="PF12833">
    <property type="entry name" value="HTH_18"/>
    <property type="match status" value="1"/>
</dbReference>
<keyword evidence="3" id="KW-0804">Transcription</keyword>
<dbReference type="RefSeq" id="WP_244824247.1">
    <property type="nucleotide sequence ID" value="NZ_CP112998.1"/>
</dbReference>
<dbReference type="InterPro" id="IPR020449">
    <property type="entry name" value="Tscrpt_reg_AraC-type_HTH"/>
</dbReference>
<dbReference type="InterPro" id="IPR029062">
    <property type="entry name" value="Class_I_gatase-like"/>
</dbReference>
<dbReference type="EMBL" id="CP112998">
    <property type="protein sequence ID" value="WAC14171.1"/>
    <property type="molecule type" value="Genomic_DNA"/>
</dbReference>
<dbReference type="Proteomes" id="UP001164653">
    <property type="component" value="Chromosome"/>
</dbReference>
<dbReference type="InterPro" id="IPR018060">
    <property type="entry name" value="HTH_AraC"/>
</dbReference>
<reference evidence="5" key="1">
    <citation type="submission" date="2022-11" db="EMBL/GenBank/DDBJ databases">
        <title>Dyadobacter pollutisoli sp. nov., isolated from plastic dumped soil.</title>
        <authorList>
            <person name="Kim J.M."/>
            <person name="Kim K.R."/>
            <person name="Lee J.K."/>
            <person name="Hao L."/>
            <person name="Jeon C.O."/>
        </authorList>
    </citation>
    <scope>NUCLEOTIDE SEQUENCE</scope>
    <source>
        <strain evidence="5">U1</strain>
    </source>
</reference>
<keyword evidence="6" id="KW-1185">Reference proteome</keyword>
<dbReference type="PANTHER" id="PTHR43130">
    <property type="entry name" value="ARAC-FAMILY TRANSCRIPTIONAL REGULATOR"/>
    <property type="match status" value="1"/>
</dbReference>
<dbReference type="Gene3D" id="1.10.10.60">
    <property type="entry name" value="Homeodomain-like"/>
    <property type="match status" value="2"/>
</dbReference>
<dbReference type="AlphaFoldDB" id="A0A9E8NGI8"/>
<dbReference type="InterPro" id="IPR052158">
    <property type="entry name" value="INH-QAR"/>
</dbReference>
<dbReference type="SMART" id="SM00342">
    <property type="entry name" value="HTH_ARAC"/>
    <property type="match status" value="1"/>
</dbReference>
<name>A0A9E8NGI8_9BACT</name>
<gene>
    <name evidence="5" type="ORF">ON006_09475</name>
</gene>
<evidence type="ECO:0000256" key="3">
    <source>
        <dbReference type="ARBA" id="ARBA00023163"/>
    </source>
</evidence>
<sequence>MKHIAIIAPDGQSNLSSVACIVGSYEIFSEANSYWEKNGHKPLYEVEIVGVSEQAVFSKGLVSIRPHTHINSLDKTDLIIIPSLAHDYESALAGNVAMVDWLSRQYKNGAELASMCTGAFMLASAGLLNGKVCSTHWSAVNTFSILFPNVKLRSHRTITDEAGIYTNGGAYSFLNLLVHLVEKFYDRPTAIFCAKLFQIEINREFQSIFTIFSGQKLHDDEEIKLAQQYIESKIDEKISVDQLSSRFSIGRRNFDRRFVKATGNTPLEYAQRVKIEAAKRAFENTRKTINEVMYEIGYSDLKAFREVFRKITGMSPMEYRERYNKSVVDS</sequence>
<protein>
    <submittedName>
        <fullName evidence="5">Helix-turn-helix domain-containing protein</fullName>
    </submittedName>
</protein>
<feature type="domain" description="HTH araC/xylS-type" evidence="4">
    <location>
        <begin position="224"/>
        <end position="322"/>
    </location>
</feature>
<evidence type="ECO:0000259" key="4">
    <source>
        <dbReference type="PROSITE" id="PS01124"/>
    </source>
</evidence>
<dbReference type="PRINTS" id="PR00032">
    <property type="entry name" value="HTHARAC"/>
</dbReference>
<evidence type="ECO:0000256" key="1">
    <source>
        <dbReference type="ARBA" id="ARBA00023015"/>
    </source>
</evidence>
<dbReference type="SUPFAM" id="SSF52317">
    <property type="entry name" value="Class I glutamine amidotransferase-like"/>
    <property type="match status" value="1"/>
</dbReference>